<keyword evidence="1" id="KW-1133">Transmembrane helix</keyword>
<evidence type="ECO:0000256" key="1">
    <source>
        <dbReference type="SAM" id="Phobius"/>
    </source>
</evidence>
<dbReference type="AlphaFoldDB" id="A0A4Z0L9R1"/>
<keyword evidence="1" id="KW-0812">Transmembrane</keyword>
<gene>
    <name evidence="2" type="ORF">E4635_04090</name>
</gene>
<proteinExistence type="predicted"/>
<dbReference type="EMBL" id="SRLH01000002">
    <property type="protein sequence ID" value="TGD59039.1"/>
    <property type="molecule type" value="Genomic_DNA"/>
</dbReference>
<sequence>MDTQQRNRVTWGLSIMYFITVLIYSVLVFFEYEPLKGFFGFVRVPILALLYFCSSVKRDYWYFLAFLFFQAAYLFFGKNTETCLFYGAAASVMFRLLMVIIIYKAIKEKRWFETVLTALPFLFVHLYFIDLVSDVLHDSIYLWILNGLLTSFLGGLSVANFFFTNDRKSVWLFISALLFVVQIGLFFINKFYLKQQIFLQMVIVFYGISNYTFYRFMILKEEEEQLSGH</sequence>
<accession>A0A4Z0L9R1</accession>
<organism evidence="2 3">
    <name type="scientific">Flavobacterium humi</name>
    <dbReference type="NCBI Taxonomy" id="2562683"/>
    <lineage>
        <taxon>Bacteria</taxon>
        <taxon>Pseudomonadati</taxon>
        <taxon>Bacteroidota</taxon>
        <taxon>Flavobacteriia</taxon>
        <taxon>Flavobacteriales</taxon>
        <taxon>Flavobacteriaceae</taxon>
        <taxon>Flavobacterium</taxon>
    </lineage>
</organism>
<evidence type="ECO:0000313" key="3">
    <source>
        <dbReference type="Proteomes" id="UP000297407"/>
    </source>
</evidence>
<reference evidence="2 3" key="1">
    <citation type="submission" date="2019-04" db="EMBL/GenBank/DDBJ databases">
        <title>Flavobacterium sp. strain DS2-A Genome sequencing and assembly.</title>
        <authorList>
            <person name="Kim I."/>
        </authorList>
    </citation>
    <scope>NUCLEOTIDE SEQUENCE [LARGE SCALE GENOMIC DNA]</scope>
    <source>
        <strain evidence="2 3">DS2-A</strain>
    </source>
</reference>
<evidence type="ECO:0000313" key="2">
    <source>
        <dbReference type="EMBL" id="TGD59039.1"/>
    </source>
</evidence>
<feature type="transmembrane region" description="Helical" evidence="1">
    <location>
        <begin position="140"/>
        <end position="163"/>
    </location>
</feature>
<feature type="transmembrane region" description="Helical" evidence="1">
    <location>
        <begin position="110"/>
        <end position="128"/>
    </location>
</feature>
<name>A0A4Z0L9R1_9FLAO</name>
<dbReference type="OrthoDB" id="1367216at2"/>
<feature type="transmembrane region" description="Helical" evidence="1">
    <location>
        <begin position="170"/>
        <end position="191"/>
    </location>
</feature>
<dbReference type="Proteomes" id="UP000297407">
    <property type="component" value="Unassembled WGS sequence"/>
</dbReference>
<evidence type="ECO:0008006" key="4">
    <source>
        <dbReference type="Google" id="ProtNLM"/>
    </source>
</evidence>
<comment type="caution">
    <text evidence="2">The sequence shown here is derived from an EMBL/GenBank/DDBJ whole genome shotgun (WGS) entry which is preliminary data.</text>
</comment>
<protein>
    <recommendedName>
        <fullName evidence="4">Lysoplasmalogenase</fullName>
    </recommendedName>
</protein>
<feature type="transmembrane region" description="Helical" evidence="1">
    <location>
        <begin position="84"/>
        <end position="103"/>
    </location>
</feature>
<feature type="transmembrane region" description="Helical" evidence="1">
    <location>
        <begin position="60"/>
        <end position="78"/>
    </location>
</feature>
<keyword evidence="3" id="KW-1185">Reference proteome</keyword>
<feature type="transmembrane region" description="Helical" evidence="1">
    <location>
        <begin position="197"/>
        <end position="214"/>
    </location>
</feature>
<dbReference type="RefSeq" id="WP_135525349.1">
    <property type="nucleotide sequence ID" value="NZ_SRLH01000002.1"/>
</dbReference>
<keyword evidence="1" id="KW-0472">Membrane</keyword>
<feature type="transmembrane region" description="Helical" evidence="1">
    <location>
        <begin position="12"/>
        <end position="30"/>
    </location>
</feature>